<dbReference type="Pfam" id="PF26192">
    <property type="entry name" value="RNF157-like_N"/>
    <property type="match status" value="1"/>
</dbReference>
<evidence type="ECO:0000256" key="7">
    <source>
        <dbReference type="ARBA" id="ARBA00022833"/>
    </source>
</evidence>
<name>A0A8X6YA60_9ARAC</name>
<dbReference type="OrthoDB" id="10014838at2759"/>
<feature type="region of interest" description="Disordered" evidence="9">
    <location>
        <begin position="665"/>
        <end position="733"/>
    </location>
</feature>
<dbReference type="AlphaFoldDB" id="A0A8X6YA60"/>
<feature type="domain" description="RING-type" evidence="10">
    <location>
        <begin position="300"/>
        <end position="339"/>
    </location>
</feature>
<dbReference type="GO" id="GO:0016567">
    <property type="term" value="P:protein ubiquitination"/>
    <property type="evidence" value="ECO:0007669"/>
    <property type="project" value="TreeGrafter"/>
</dbReference>
<dbReference type="Proteomes" id="UP000886998">
    <property type="component" value="Unassembled WGS sequence"/>
</dbReference>
<keyword evidence="6" id="KW-0833">Ubl conjugation pathway</keyword>
<feature type="compositionally biased region" description="Polar residues" evidence="9">
    <location>
        <begin position="426"/>
        <end position="440"/>
    </location>
</feature>
<dbReference type="Pfam" id="PF13920">
    <property type="entry name" value="zf-C3HC4_3"/>
    <property type="match status" value="1"/>
</dbReference>
<dbReference type="InterPro" id="IPR013083">
    <property type="entry name" value="Znf_RING/FYVE/PHD"/>
</dbReference>
<gene>
    <name evidence="11" type="primary">Rnf157</name>
    <name evidence="11" type="ORF">TNIN_422452</name>
</gene>
<evidence type="ECO:0000313" key="11">
    <source>
        <dbReference type="EMBL" id="GFY68996.1"/>
    </source>
</evidence>
<evidence type="ECO:0000256" key="6">
    <source>
        <dbReference type="ARBA" id="ARBA00022786"/>
    </source>
</evidence>
<dbReference type="SMART" id="SM00184">
    <property type="entry name" value="RING"/>
    <property type="match status" value="1"/>
</dbReference>
<sequence>MLELKNLIPLEVMRIATRPEVLLGISSEMLHEKLMKSTLVDQSDSHPDCHICKYFASHFIMGGEKFQTQQPEAYLFGENMDLNFLGGKPSPFPYAAPQPNEPTKTLRSLINIRKETLRFVKPTNTIDGGRQSSENVLTNTSYNIEFSFDSDIRCSISIFYFCTEEITTNAVIYTPRDASLNSETYHYKKGINQQFSQVSHIFDPSKYSEDQLNYKYENEVIPVLIQCIAEEGEEPRQSHMVIAIVEKNADDTYTLKPLKQKLFIDGILYLLQEIYGIENKNVYQSKNLADEDVEDTGFECVICMSDHRDTLILPCRHLCLCNSCADSLRYQANNCPICRAPFRALLSIRAVRRSNAALPQISHNAENQPSQDIPHGFEPISLIEALNGPLQSTPLVASFVPAPIPSFTNSPDIRRKPRHIERHHSSSASLRLADNSNSAKDGSPSVKLKGSGEVSSVPEVMASILPSDKMGFKTESLSLTRGEGKRHKKGFRTSSAPEKIRLLANSMQIVNEVGTAKWKLERDAELAETRSLLENNTAVEDSSGAVCSPKTSRPCSRSSPISLSTPHSLHLCERSSKDTSPGGEDSDYFTPEDPSTTILVDQGTDTSLDTPQGMESGTTNDFIGNVKGDISVTGKNKFNRERHTVFIDERESHFVCLLNKQKRNSASLNKPECNSPSLNSPNSRSFRVNLENPNSLPGTPDSTASNHSSGDSFSSTSSMRLLLGPQNYETLLE</sequence>
<dbReference type="InterPro" id="IPR001841">
    <property type="entry name" value="Znf_RING"/>
</dbReference>
<reference evidence="11" key="1">
    <citation type="submission" date="2020-08" db="EMBL/GenBank/DDBJ databases">
        <title>Multicomponent nature underlies the extraordinary mechanical properties of spider dragline silk.</title>
        <authorList>
            <person name="Kono N."/>
            <person name="Nakamura H."/>
            <person name="Mori M."/>
            <person name="Yoshida Y."/>
            <person name="Ohtoshi R."/>
            <person name="Malay A.D."/>
            <person name="Moran D.A.P."/>
            <person name="Tomita M."/>
            <person name="Numata K."/>
            <person name="Arakawa K."/>
        </authorList>
    </citation>
    <scope>NUCLEOTIDE SEQUENCE</scope>
</reference>
<keyword evidence="5 8" id="KW-0863">Zinc-finger</keyword>
<protein>
    <recommendedName>
        <fullName evidence="2">RING-type E3 ubiquitin transferase</fullName>
        <ecNumber evidence="2">2.3.2.27</ecNumber>
    </recommendedName>
</protein>
<keyword evidence="3" id="KW-0808">Transferase</keyword>
<feature type="compositionally biased region" description="Low complexity" evidence="9">
    <location>
        <begin position="705"/>
        <end position="718"/>
    </location>
</feature>
<keyword evidence="7" id="KW-0862">Zinc</keyword>
<dbReference type="Gene3D" id="3.30.40.10">
    <property type="entry name" value="Zinc/RING finger domain, C3HC4 (zinc finger)"/>
    <property type="match status" value="1"/>
</dbReference>
<feature type="compositionally biased region" description="Polar residues" evidence="9">
    <location>
        <begin position="549"/>
        <end position="567"/>
    </location>
</feature>
<dbReference type="InterPro" id="IPR058981">
    <property type="entry name" value="MGRN1/RNF157-like_N"/>
</dbReference>
<dbReference type="GO" id="GO:0061630">
    <property type="term" value="F:ubiquitin protein ligase activity"/>
    <property type="evidence" value="ECO:0007669"/>
    <property type="project" value="UniProtKB-EC"/>
</dbReference>
<feature type="compositionally biased region" description="Low complexity" evidence="9">
    <location>
        <begin position="671"/>
        <end position="685"/>
    </location>
</feature>
<evidence type="ECO:0000313" key="12">
    <source>
        <dbReference type="Proteomes" id="UP000886998"/>
    </source>
</evidence>
<accession>A0A8X6YA60</accession>
<dbReference type="InterPro" id="IPR045194">
    <property type="entry name" value="MGRN1/RNF157-like"/>
</dbReference>
<keyword evidence="12" id="KW-1185">Reference proteome</keyword>
<evidence type="ECO:0000256" key="8">
    <source>
        <dbReference type="PROSITE-ProRule" id="PRU00175"/>
    </source>
</evidence>
<comment type="caution">
    <text evidence="11">The sequence shown here is derived from an EMBL/GenBank/DDBJ whole genome shotgun (WGS) entry which is preliminary data.</text>
</comment>
<keyword evidence="4" id="KW-0479">Metal-binding</keyword>
<evidence type="ECO:0000256" key="1">
    <source>
        <dbReference type="ARBA" id="ARBA00000900"/>
    </source>
</evidence>
<feature type="region of interest" description="Disordered" evidence="9">
    <location>
        <begin position="538"/>
        <end position="622"/>
    </location>
</feature>
<evidence type="ECO:0000256" key="5">
    <source>
        <dbReference type="ARBA" id="ARBA00022771"/>
    </source>
</evidence>
<dbReference type="GO" id="GO:0005737">
    <property type="term" value="C:cytoplasm"/>
    <property type="evidence" value="ECO:0007669"/>
    <property type="project" value="TreeGrafter"/>
</dbReference>
<organism evidence="11 12">
    <name type="scientific">Trichonephila inaurata madagascariensis</name>
    <dbReference type="NCBI Taxonomy" id="2747483"/>
    <lineage>
        <taxon>Eukaryota</taxon>
        <taxon>Metazoa</taxon>
        <taxon>Ecdysozoa</taxon>
        <taxon>Arthropoda</taxon>
        <taxon>Chelicerata</taxon>
        <taxon>Arachnida</taxon>
        <taxon>Araneae</taxon>
        <taxon>Araneomorphae</taxon>
        <taxon>Entelegynae</taxon>
        <taxon>Araneoidea</taxon>
        <taxon>Nephilidae</taxon>
        <taxon>Trichonephila</taxon>
        <taxon>Trichonephila inaurata</taxon>
    </lineage>
</organism>
<dbReference type="PANTHER" id="PTHR22996">
    <property type="entry name" value="MAHOGUNIN"/>
    <property type="match status" value="1"/>
</dbReference>
<evidence type="ECO:0000259" key="10">
    <source>
        <dbReference type="PROSITE" id="PS50089"/>
    </source>
</evidence>
<dbReference type="EMBL" id="BMAV01017375">
    <property type="protein sequence ID" value="GFY68996.1"/>
    <property type="molecule type" value="Genomic_DNA"/>
</dbReference>
<dbReference type="FunFam" id="3.30.40.10:FF:000013">
    <property type="entry name" value="E3 ubiquitin-protein ligase MGRN1 isoform 1"/>
    <property type="match status" value="1"/>
</dbReference>
<evidence type="ECO:0000256" key="2">
    <source>
        <dbReference type="ARBA" id="ARBA00012483"/>
    </source>
</evidence>
<feature type="compositionally biased region" description="Polar residues" evidence="9">
    <location>
        <begin position="593"/>
        <end position="622"/>
    </location>
</feature>
<feature type="region of interest" description="Disordered" evidence="9">
    <location>
        <begin position="407"/>
        <end position="454"/>
    </location>
</feature>
<proteinExistence type="predicted"/>
<evidence type="ECO:0000256" key="9">
    <source>
        <dbReference type="SAM" id="MobiDB-lite"/>
    </source>
</evidence>
<evidence type="ECO:0000256" key="3">
    <source>
        <dbReference type="ARBA" id="ARBA00022679"/>
    </source>
</evidence>
<dbReference type="EC" id="2.3.2.27" evidence="2"/>
<evidence type="ECO:0000256" key="4">
    <source>
        <dbReference type="ARBA" id="ARBA00022723"/>
    </source>
</evidence>
<feature type="compositionally biased region" description="Polar residues" evidence="9">
    <location>
        <begin position="691"/>
        <end position="704"/>
    </location>
</feature>
<dbReference type="SUPFAM" id="SSF57850">
    <property type="entry name" value="RING/U-box"/>
    <property type="match status" value="1"/>
</dbReference>
<dbReference type="PROSITE" id="PS50089">
    <property type="entry name" value="ZF_RING_2"/>
    <property type="match status" value="1"/>
</dbReference>
<comment type="catalytic activity">
    <reaction evidence="1">
        <text>S-ubiquitinyl-[E2 ubiquitin-conjugating enzyme]-L-cysteine + [acceptor protein]-L-lysine = [E2 ubiquitin-conjugating enzyme]-L-cysteine + N(6)-ubiquitinyl-[acceptor protein]-L-lysine.</text>
        <dbReference type="EC" id="2.3.2.27"/>
    </reaction>
</comment>
<dbReference type="PANTHER" id="PTHR22996:SF0">
    <property type="entry name" value="RE60872P-RELATED"/>
    <property type="match status" value="1"/>
</dbReference>
<dbReference type="GO" id="GO:0008270">
    <property type="term" value="F:zinc ion binding"/>
    <property type="evidence" value="ECO:0007669"/>
    <property type="project" value="UniProtKB-KW"/>
</dbReference>